<evidence type="ECO:0000256" key="1">
    <source>
        <dbReference type="SAM" id="MobiDB-lite"/>
    </source>
</evidence>
<feature type="compositionally biased region" description="Basic residues" evidence="1">
    <location>
        <begin position="411"/>
        <end position="428"/>
    </location>
</feature>
<dbReference type="EMBL" id="KB445797">
    <property type="protein sequence ID" value="EMD36977.1"/>
    <property type="molecule type" value="Genomic_DNA"/>
</dbReference>
<feature type="region of interest" description="Disordered" evidence="1">
    <location>
        <begin position="326"/>
        <end position="428"/>
    </location>
</feature>
<keyword evidence="3" id="KW-1185">Reference proteome</keyword>
<reference evidence="2 3" key="1">
    <citation type="journal article" date="2012" name="Proc. Natl. Acad. Sci. U.S.A.">
        <title>Comparative genomics of Ceriporiopsis subvermispora and Phanerochaete chrysosporium provide insight into selective ligninolysis.</title>
        <authorList>
            <person name="Fernandez-Fueyo E."/>
            <person name="Ruiz-Duenas F.J."/>
            <person name="Ferreira P."/>
            <person name="Floudas D."/>
            <person name="Hibbett D.S."/>
            <person name="Canessa P."/>
            <person name="Larrondo L.F."/>
            <person name="James T.Y."/>
            <person name="Seelenfreund D."/>
            <person name="Lobos S."/>
            <person name="Polanco R."/>
            <person name="Tello M."/>
            <person name="Honda Y."/>
            <person name="Watanabe T."/>
            <person name="Watanabe T."/>
            <person name="Ryu J.S."/>
            <person name="Kubicek C.P."/>
            <person name="Schmoll M."/>
            <person name="Gaskell J."/>
            <person name="Hammel K.E."/>
            <person name="St John F.J."/>
            <person name="Vanden Wymelenberg A."/>
            <person name="Sabat G."/>
            <person name="Splinter BonDurant S."/>
            <person name="Syed K."/>
            <person name="Yadav J.S."/>
            <person name="Doddapaneni H."/>
            <person name="Subramanian V."/>
            <person name="Lavin J.L."/>
            <person name="Oguiza J.A."/>
            <person name="Perez G."/>
            <person name="Pisabarro A.G."/>
            <person name="Ramirez L."/>
            <person name="Santoyo F."/>
            <person name="Master E."/>
            <person name="Coutinho P.M."/>
            <person name="Henrissat B."/>
            <person name="Lombard V."/>
            <person name="Magnuson J.K."/>
            <person name="Kuees U."/>
            <person name="Hori C."/>
            <person name="Igarashi K."/>
            <person name="Samejima M."/>
            <person name="Held B.W."/>
            <person name="Barry K.W."/>
            <person name="LaButti K.M."/>
            <person name="Lapidus A."/>
            <person name="Lindquist E.A."/>
            <person name="Lucas S.M."/>
            <person name="Riley R."/>
            <person name="Salamov A.A."/>
            <person name="Hoffmeister D."/>
            <person name="Schwenk D."/>
            <person name="Hadar Y."/>
            <person name="Yarden O."/>
            <person name="de Vries R.P."/>
            <person name="Wiebenga A."/>
            <person name="Stenlid J."/>
            <person name="Eastwood D."/>
            <person name="Grigoriev I.V."/>
            <person name="Berka R.M."/>
            <person name="Blanchette R.A."/>
            <person name="Kersten P."/>
            <person name="Martinez A.T."/>
            <person name="Vicuna R."/>
            <person name="Cullen D."/>
        </authorList>
    </citation>
    <scope>NUCLEOTIDE SEQUENCE [LARGE SCALE GENOMIC DNA]</scope>
    <source>
        <strain evidence="2 3">B</strain>
    </source>
</reference>
<proteinExistence type="predicted"/>
<evidence type="ECO:0000313" key="3">
    <source>
        <dbReference type="Proteomes" id="UP000016930"/>
    </source>
</evidence>
<protein>
    <submittedName>
        <fullName evidence="2">Uncharacterized protein</fullName>
    </submittedName>
</protein>
<dbReference type="Proteomes" id="UP000016930">
    <property type="component" value="Unassembled WGS sequence"/>
</dbReference>
<feature type="compositionally biased region" description="Polar residues" evidence="1">
    <location>
        <begin position="328"/>
        <end position="338"/>
    </location>
</feature>
<feature type="compositionally biased region" description="Basic residues" evidence="1">
    <location>
        <begin position="351"/>
        <end position="363"/>
    </location>
</feature>
<feature type="region of interest" description="Disordered" evidence="1">
    <location>
        <begin position="77"/>
        <end position="97"/>
    </location>
</feature>
<sequence length="428" mass="47614">MPTIKQLPGRLKAFFGMKGIFARSLGYSRKFNPRNLEFMWYPLWGHAIHETFRDMENVLVAHQFPIWLDPSEWPDLTNLGEDEHQERPEDSAGPSAHAERVIRTKIPFGTKEDAVGGPSPSESISFLSKGITAPLRNASSQIIDTAVLVVEAIPVEDSIRRYGGYRVSELWVPIIIEIKKCLRRHYTAEEMEAQTSGHVATMEAQIYTQAAYVFAKFRRMQELVAIAGVGDYWCHATIRRRADLSESQLNDIRRGRSTTGYKSVHETVKADHWSTPIPLDSQESDERFSLLKTYVKTFIATHEGFPGTGPEFGADDLDSIARECHVHSGNSSPQSDASNAVHEVGGNIPNKAKKGKSRRRGKTIKTTLTEAVRSSVRLREKISQENAEASSSGPAGSSTVNVASSEQAHVGKQKGKKRDGKKTTRGRK</sequence>
<feature type="compositionally biased region" description="Low complexity" evidence="1">
    <location>
        <begin position="389"/>
        <end position="398"/>
    </location>
</feature>
<evidence type="ECO:0000313" key="2">
    <source>
        <dbReference type="EMBL" id="EMD36977.1"/>
    </source>
</evidence>
<gene>
    <name evidence="2" type="ORF">CERSUDRAFT_73989</name>
</gene>
<accession>M2REW1</accession>
<dbReference type="HOGENOM" id="CLU_642493_0_0_1"/>
<dbReference type="OrthoDB" id="2610860at2759"/>
<dbReference type="AlphaFoldDB" id="M2REW1"/>
<feature type="compositionally biased region" description="Basic and acidic residues" evidence="1">
    <location>
        <begin position="81"/>
        <end position="90"/>
    </location>
</feature>
<name>M2REW1_CERS8</name>
<organism evidence="2 3">
    <name type="scientific">Ceriporiopsis subvermispora (strain B)</name>
    <name type="common">White-rot fungus</name>
    <name type="synonym">Gelatoporia subvermispora</name>
    <dbReference type="NCBI Taxonomy" id="914234"/>
    <lineage>
        <taxon>Eukaryota</taxon>
        <taxon>Fungi</taxon>
        <taxon>Dikarya</taxon>
        <taxon>Basidiomycota</taxon>
        <taxon>Agaricomycotina</taxon>
        <taxon>Agaricomycetes</taxon>
        <taxon>Polyporales</taxon>
        <taxon>Gelatoporiaceae</taxon>
        <taxon>Gelatoporia</taxon>
    </lineage>
</organism>